<evidence type="ECO:0000313" key="2">
    <source>
        <dbReference type="EMBL" id="MDB0522679.1"/>
    </source>
</evidence>
<protein>
    <submittedName>
        <fullName evidence="2">Polyhydroxyalkanoate depolymerase</fullName>
    </submittedName>
</protein>
<evidence type="ECO:0000259" key="1">
    <source>
        <dbReference type="Pfam" id="PF06850"/>
    </source>
</evidence>
<dbReference type="RefSeq" id="WP_003275410.1">
    <property type="nucleotide sequence ID" value="NZ_CDLX01000001.1"/>
</dbReference>
<dbReference type="SUPFAM" id="SSF53474">
    <property type="entry name" value="alpha/beta-Hydrolases"/>
    <property type="match status" value="1"/>
</dbReference>
<dbReference type="NCBIfam" id="TIGR01849">
    <property type="entry name" value="PHB_depoly_PhaZ"/>
    <property type="match status" value="1"/>
</dbReference>
<dbReference type="InterPro" id="IPR010915">
    <property type="entry name" value="PHB_depoly_PhaZ"/>
</dbReference>
<dbReference type="PANTHER" id="PTHR36837">
    <property type="entry name" value="POLY(3-HYDROXYALKANOATE) POLYMERASE SUBUNIT PHAC"/>
    <property type="match status" value="1"/>
</dbReference>
<reference evidence="2" key="1">
    <citation type="submission" date="2021-09" db="EMBL/GenBank/DDBJ databases">
        <title>Genomic analysis of Ralstonia spp.</title>
        <authorList>
            <person name="Aburjaile F."/>
            <person name="Ariute J.C."/>
            <person name="Pais A.K.L."/>
            <person name="Albuquerque G.M.R."/>
            <person name="Silva A.M.F."/>
            <person name="Brenig B."/>
            <person name="Azevedo V."/>
            <person name="Matiuzzi M."/>
            <person name="Ramos R."/>
            <person name="Goes-Neto A."/>
            <person name="Soares S."/>
            <person name="Iseppon A.M.B."/>
            <person name="Souza E."/>
            <person name="Gama M."/>
        </authorList>
    </citation>
    <scope>NUCLEOTIDE SEQUENCE</scope>
    <source>
        <strain evidence="2">B4</strain>
    </source>
</reference>
<sequence length="442" mass="48589">MNLLAYSAYQAITELMRPWRGAASMTRAAIAACPAVAADPQMRYLDAWCELVQMAGLSHHRPAFGIDTVQADGAALGVTEEVAYATPFGALLHFRKDTPAPQPRVLMVAPMSGHFATLLRGTVRTMLADHDVYVTDWYNPRDIPLSAGRFGFDEYVGHLIDFLHRIGPDTHLVAICQPTVAALAAVALMAEDDDPCQPATMTLMAGPIDCRINPTSVNALANSKPIAWFERNLISVVPSGFAGAQRRVYPGFVQLCAFMSMNPDRHATAFSDLHFERAKGDAARAESIRVFYEEYFATSDLTAEFYLETVRTVFQEYALPQGQLKVGERVVNPRAIRRTALLTIEGEKDDICSVGQTMAAQDLCTGLRPYMKTHHVQTGAGHYGVFNGRRWEHQIYPLVRATIHDHEPRERCLAAQGSPCADAQISLHDLLDTGTPGATQTD</sequence>
<dbReference type="InterPro" id="IPR051321">
    <property type="entry name" value="PHA/PHB_synthase"/>
</dbReference>
<dbReference type="PIRSF" id="PIRSF020818">
    <property type="entry name" value="PHB_depoly_PhaZ"/>
    <property type="match status" value="1"/>
</dbReference>
<name>A0AAE3NKJ2_RALSL</name>
<dbReference type="PANTHER" id="PTHR36837:SF4">
    <property type="entry name" value="BLR0908 PROTEIN"/>
    <property type="match status" value="1"/>
</dbReference>
<dbReference type="InterPro" id="IPR009656">
    <property type="entry name" value="PHB_depo_C"/>
</dbReference>
<dbReference type="Pfam" id="PF06850">
    <property type="entry name" value="PHB_depo_C"/>
    <property type="match status" value="1"/>
</dbReference>
<dbReference type="AlphaFoldDB" id="A0AAE3NKJ2"/>
<dbReference type="Proteomes" id="UP001143674">
    <property type="component" value="Unassembled WGS sequence"/>
</dbReference>
<proteinExistence type="predicted"/>
<dbReference type="InterPro" id="IPR029058">
    <property type="entry name" value="AB_hydrolase_fold"/>
</dbReference>
<dbReference type="EMBL" id="JAIVEX010000006">
    <property type="protein sequence ID" value="MDB0522679.1"/>
    <property type="molecule type" value="Genomic_DNA"/>
</dbReference>
<accession>A0AAE3NKJ2</accession>
<evidence type="ECO:0000313" key="3">
    <source>
        <dbReference type="Proteomes" id="UP001143674"/>
    </source>
</evidence>
<feature type="domain" description="PHB de-polymerase C-terminal" evidence="1">
    <location>
        <begin position="205"/>
        <end position="406"/>
    </location>
</feature>
<gene>
    <name evidence="2" type="primary">phaZ</name>
    <name evidence="2" type="ORF">LBW55_13830</name>
</gene>
<comment type="caution">
    <text evidence="2">The sequence shown here is derived from an EMBL/GenBank/DDBJ whole genome shotgun (WGS) entry which is preliminary data.</text>
</comment>
<organism evidence="2 3">
    <name type="scientific">Ralstonia solanacearum</name>
    <name type="common">Pseudomonas solanacearum</name>
    <dbReference type="NCBI Taxonomy" id="305"/>
    <lineage>
        <taxon>Bacteria</taxon>
        <taxon>Pseudomonadati</taxon>
        <taxon>Pseudomonadota</taxon>
        <taxon>Betaproteobacteria</taxon>
        <taxon>Burkholderiales</taxon>
        <taxon>Burkholderiaceae</taxon>
        <taxon>Ralstonia</taxon>
        <taxon>Ralstonia solanacearum species complex</taxon>
    </lineage>
</organism>